<evidence type="ECO:0000313" key="3">
    <source>
        <dbReference type="Proteomes" id="UP000035996"/>
    </source>
</evidence>
<proteinExistence type="predicted"/>
<dbReference type="STRING" id="157733.AB986_03925"/>
<comment type="caution">
    <text evidence="2">The sequence shown here is derived from an EMBL/GenBank/DDBJ whole genome shotgun (WGS) entry which is preliminary data.</text>
</comment>
<dbReference type="InterPro" id="IPR029903">
    <property type="entry name" value="RmlD-like-bd"/>
</dbReference>
<keyword evidence="3" id="KW-1185">Reference proteome</keyword>
<evidence type="ECO:0000259" key="1">
    <source>
        <dbReference type="Pfam" id="PF04321"/>
    </source>
</evidence>
<gene>
    <name evidence="2" type="ORF">AB986_03925</name>
</gene>
<sequence length="276" mass="31546">MRILILGATGFLGSNVIRLALEDENINIFGSSRFPNQYSNILQVDVTNRESIRIAIKEINPAVVIWSLMNFEEESHLMNVGLKNVLSELTNDTKFIFLSTDGVFIDGRGNYTENDPIGTLPKEAPLAEYVNGKYIGENFIRQSYSNHVILRTGPLYGDNSNQTIEKRTLKMIEKIKVNKPIDAWEDVFRTFVNVNDLSSSILELSKMKFNGTLHVGPKNIESYYTFFNKRLMQLGWDNNLLSPTKISKEEFPYLAIDTSLDTSKSQQWLRTKFRSV</sequence>
<dbReference type="PANTHER" id="PTHR43242:SF1">
    <property type="entry name" value="NAD(P)-BINDING ROSSMANN-FOLD SUPERFAMILY PROTEIN"/>
    <property type="match status" value="1"/>
</dbReference>
<name>A0A0J6D2C7_9BACL</name>
<dbReference type="AlphaFoldDB" id="A0A0J6D2C7"/>
<dbReference type="PANTHER" id="PTHR43242">
    <property type="entry name" value="NAD(P)-BINDING ROSSMANN-FOLD SUPERFAMILY PROTEIN"/>
    <property type="match status" value="1"/>
</dbReference>
<reference evidence="2" key="1">
    <citation type="submission" date="2015-06" db="EMBL/GenBank/DDBJ databases">
        <authorList>
            <person name="Liu B."/>
            <person name="Wang J."/>
            <person name="Zhu Y."/>
            <person name="Liu G."/>
            <person name="Chen Q."/>
            <person name="Zheng C."/>
            <person name="Che J."/>
            <person name="Ge C."/>
            <person name="Shi H."/>
            <person name="Pan Z."/>
            <person name="Liu X."/>
        </authorList>
    </citation>
    <scope>NUCLEOTIDE SEQUENCE [LARGE SCALE GENOMIC DNA]</scope>
    <source>
        <strain evidence="2">DSM 16346</strain>
    </source>
</reference>
<evidence type="ECO:0000313" key="2">
    <source>
        <dbReference type="EMBL" id="KMM38454.1"/>
    </source>
</evidence>
<dbReference type="Pfam" id="PF04321">
    <property type="entry name" value="RmlD_sub_bind"/>
    <property type="match status" value="1"/>
</dbReference>
<dbReference type="SUPFAM" id="SSF51735">
    <property type="entry name" value="NAD(P)-binding Rossmann-fold domains"/>
    <property type="match status" value="1"/>
</dbReference>
<protein>
    <recommendedName>
        <fullName evidence="1">RmlD-like substrate binding domain-containing protein</fullName>
    </recommendedName>
</protein>
<feature type="domain" description="RmlD-like substrate binding" evidence="1">
    <location>
        <begin position="1"/>
        <end position="255"/>
    </location>
</feature>
<dbReference type="RefSeq" id="WP_048309567.1">
    <property type="nucleotide sequence ID" value="NZ_CP119526.1"/>
</dbReference>
<accession>A0A0J6D2C7</accession>
<dbReference type="Gene3D" id="3.90.25.10">
    <property type="entry name" value="UDP-galactose 4-epimerase, domain 1"/>
    <property type="match status" value="1"/>
</dbReference>
<organism evidence="2 3">
    <name type="scientific">Guptibacillus hwajinpoensis</name>
    <dbReference type="NCBI Taxonomy" id="208199"/>
    <lineage>
        <taxon>Bacteria</taxon>
        <taxon>Bacillati</taxon>
        <taxon>Bacillota</taxon>
        <taxon>Bacilli</taxon>
        <taxon>Bacillales</taxon>
        <taxon>Guptibacillaceae</taxon>
        <taxon>Guptibacillus</taxon>
    </lineage>
</organism>
<dbReference type="Gene3D" id="3.40.50.720">
    <property type="entry name" value="NAD(P)-binding Rossmann-like Domain"/>
    <property type="match status" value="1"/>
</dbReference>
<dbReference type="EMBL" id="LELK01000001">
    <property type="protein sequence ID" value="KMM38454.1"/>
    <property type="molecule type" value="Genomic_DNA"/>
</dbReference>
<dbReference type="OrthoDB" id="9803892at2"/>
<dbReference type="InterPro" id="IPR036291">
    <property type="entry name" value="NAD(P)-bd_dom_sf"/>
</dbReference>
<dbReference type="Proteomes" id="UP000035996">
    <property type="component" value="Unassembled WGS sequence"/>
</dbReference>